<feature type="compositionally biased region" description="Low complexity" evidence="1">
    <location>
        <begin position="619"/>
        <end position="630"/>
    </location>
</feature>
<proteinExistence type="predicted"/>
<dbReference type="AlphaFoldDB" id="A0AAV9JGC0"/>
<dbReference type="Proteomes" id="UP001324427">
    <property type="component" value="Unassembled WGS sequence"/>
</dbReference>
<keyword evidence="3" id="KW-1185">Reference proteome</keyword>
<organism evidence="2 3">
    <name type="scientific">Oleoguttula mirabilis</name>
    <dbReference type="NCBI Taxonomy" id="1507867"/>
    <lineage>
        <taxon>Eukaryota</taxon>
        <taxon>Fungi</taxon>
        <taxon>Dikarya</taxon>
        <taxon>Ascomycota</taxon>
        <taxon>Pezizomycotina</taxon>
        <taxon>Dothideomycetes</taxon>
        <taxon>Dothideomycetidae</taxon>
        <taxon>Mycosphaerellales</taxon>
        <taxon>Teratosphaeriaceae</taxon>
        <taxon>Oleoguttula</taxon>
    </lineage>
</organism>
<evidence type="ECO:0000313" key="2">
    <source>
        <dbReference type="EMBL" id="KAK4544195.1"/>
    </source>
</evidence>
<sequence length="806" mass="88718">MDIWLCPCSRGCRGFFDPYHNDRRAQDNAQWIQANGALPTNAMCGGMRLGYDSQPRTALTKPAQYMQYVIEDVLQHIAEYYFFPPLSSISYDTAIATLNSLSEQLATGLAAVPADVANATDPVRKDAAAYTWVAHMLLQSQNAFQTTQLHVVHIIAGLLDLAQDMRVGFASTSSGRPEEQVLAETQLPAELENDIDDETPRRLGLGVFQGARSTFKLTGKMSITENAITIGSSTKAIDTFELRHLRIKGLDSLKIMHPLQQVDIAKRKTMLLITLQDALECRRKTGRHGQLDCTQSEAVRQSEIAIGEELMRREIPAMAPDSSTIHIAHPPDTVPPKPSSVPGIALTPTSIRPTFYGPPGNLLLGPLTSRNPFAPIWSSTNPFAELEEVGHGQTSSEYAWMPDGREIEFHLPLTQGDLDHGLDEEAVTWLRGRLDKKNVETSMGDLNEPFFARQYLARCESIPVLGAWLKATQTAKATAAAAAVAIIVTQEEREDTARNLLKDIEDDLNEQGLYDEYEDMESLPRHVLEGKIDNLVVADQEWRYGVTTRPSAKLTASTSKIPDASRSAEPSVEQSTSSHETEKTDDNVDKSEGYCGDPESSGGNPNQLQANVRRYGRRSPSSKAPSSDISTFPERTSSDDCIAAFPSAQRSFAVHAQLKAMHKKFTDLGIEAKKSKLTPTGDHLDRKVIDDLRAFADESGRNISLSASVGSSNQATTETAGDNKDLWVRLMPHDTAAEAGRTSFLEPSERIAGQRAEADRRFAPGELQQLSTTLACAEMDTEDNHEDDEAYGVWPRKCYTPRSDSE</sequence>
<dbReference type="EMBL" id="JAVFHQ010000026">
    <property type="protein sequence ID" value="KAK4544195.1"/>
    <property type="molecule type" value="Genomic_DNA"/>
</dbReference>
<reference evidence="2 3" key="1">
    <citation type="submission" date="2021-11" db="EMBL/GenBank/DDBJ databases">
        <title>Black yeast isolated from Biological Soil Crust.</title>
        <authorList>
            <person name="Kurbessoian T."/>
        </authorList>
    </citation>
    <scope>NUCLEOTIDE SEQUENCE [LARGE SCALE GENOMIC DNA]</scope>
    <source>
        <strain evidence="2 3">CCFEE 5522</strain>
    </source>
</reference>
<evidence type="ECO:0000256" key="1">
    <source>
        <dbReference type="SAM" id="MobiDB-lite"/>
    </source>
</evidence>
<feature type="compositionally biased region" description="Polar residues" evidence="1">
    <location>
        <begin position="601"/>
        <end position="610"/>
    </location>
</feature>
<gene>
    <name evidence="2" type="ORF">LTR36_004405</name>
</gene>
<accession>A0AAV9JGC0</accession>
<feature type="region of interest" description="Disordered" evidence="1">
    <location>
        <begin position="549"/>
        <end position="636"/>
    </location>
</feature>
<feature type="compositionally biased region" description="Basic and acidic residues" evidence="1">
    <location>
        <begin position="579"/>
        <end position="592"/>
    </location>
</feature>
<name>A0AAV9JGC0_9PEZI</name>
<comment type="caution">
    <text evidence="2">The sequence shown here is derived from an EMBL/GenBank/DDBJ whole genome shotgun (WGS) entry which is preliminary data.</text>
</comment>
<evidence type="ECO:0000313" key="3">
    <source>
        <dbReference type="Proteomes" id="UP001324427"/>
    </source>
</evidence>
<protein>
    <submittedName>
        <fullName evidence="2">Uncharacterized protein</fullName>
    </submittedName>
</protein>
<feature type="compositionally biased region" description="Polar residues" evidence="1">
    <location>
        <begin position="549"/>
        <end position="560"/>
    </location>
</feature>